<dbReference type="InParanoid" id="C5L674"/>
<dbReference type="GeneID" id="9042421"/>
<evidence type="ECO:0000313" key="3">
    <source>
        <dbReference type="EMBL" id="EER07701.1"/>
    </source>
</evidence>
<keyword evidence="4" id="KW-1185">Reference proteome</keyword>
<protein>
    <submittedName>
        <fullName evidence="3">Uncharacterized protein</fullName>
    </submittedName>
</protein>
<keyword evidence="1" id="KW-0175">Coiled coil</keyword>
<dbReference type="OMA" id="NAANSEH"/>
<dbReference type="AlphaFoldDB" id="C5L674"/>
<organism evidence="4">
    <name type="scientific">Perkinsus marinus (strain ATCC 50983 / TXsc)</name>
    <dbReference type="NCBI Taxonomy" id="423536"/>
    <lineage>
        <taxon>Eukaryota</taxon>
        <taxon>Sar</taxon>
        <taxon>Alveolata</taxon>
        <taxon>Perkinsozoa</taxon>
        <taxon>Perkinsea</taxon>
        <taxon>Perkinsida</taxon>
        <taxon>Perkinsidae</taxon>
        <taxon>Perkinsus</taxon>
    </lineage>
</organism>
<evidence type="ECO:0000313" key="4">
    <source>
        <dbReference type="Proteomes" id="UP000007800"/>
    </source>
</evidence>
<feature type="compositionally biased region" description="Basic and acidic residues" evidence="2">
    <location>
        <begin position="427"/>
        <end position="443"/>
    </location>
</feature>
<sequence length="572" mass="63285">MHSRSPRFVSSSFLSFQVEYKKVEAEDTSQEKRVKNLEKTCQNLTAKINMEIASREAVEAEMKTVNSEVEAIKRKNKKLEEGIMKAQKDVEGKQEEMRGLVAEITAVQGKNATLMSRMEGEEEEIEVYRGELDAVEESCKEVTATCSKLRSRIAMGNAANSEHRARVAQLKNELAFIRREEGLDESGRQRPILIHSSDSTLVDRLQMNPFLYEAQQQRNPVPMLIEKMAQLLELLHYEQKTADGCLGDLAKSNSLVANMRQLNLDLSGKKNVMASYKSQLVGRVLQNQVEATTTASELVLTGLLLQDHDFQDVLGLVRAYGVIESVNGLHLNKNLLDDSSMTTLLTLLQELPYLKYLDLGENHLSRGALNMLESQLRSMDGVTQTAHTADGCIEVRSGKQIRLKVRIGDQKACRPEPSARLVPTASDRGKGDTPTKGTYREGEAGTPDAESSRLGSGEGEEEVIGGILEELKVDEDDRAVGNKVPIGIGGPGDLSILDRRRSLSSTSSANRRRGGRGRGRVSVGRSSLQKGRRKPSREQLPPPPMVERLPDRRVLDKWQAGTYAKGGTGSFE</sequence>
<feature type="region of interest" description="Disordered" evidence="2">
    <location>
        <begin position="412"/>
        <end position="461"/>
    </location>
</feature>
<dbReference type="EMBL" id="GG679756">
    <property type="protein sequence ID" value="EER07701.1"/>
    <property type="molecule type" value="Genomic_DNA"/>
</dbReference>
<dbReference type="Gene3D" id="1.10.287.1490">
    <property type="match status" value="1"/>
</dbReference>
<feature type="compositionally biased region" description="Basic residues" evidence="2">
    <location>
        <begin position="510"/>
        <end position="519"/>
    </location>
</feature>
<gene>
    <name evidence="3" type="ORF">Pmar_PMAR028990</name>
</gene>
<reference evidence="3 4" key="1">
    <citation type="submission" date="2008-07" db="EMBL/GenBank/DDBJ databases">
        <authorList>
            <person name="El-Sayed N."/>
            <person name="Caler E."/>
            <person name="Inman J."/>
            <person name="Amedeo P."/>
            <person name="Hass B."/>
            <person name="Wortman J."/>
        </authorList>
    </citation>
    <scope>NUCLEOTIDE SEQUENCE [LARGE SCALE GENOMIC DNA]</scope>
    <source>
        <strain evidence="4">ATCC 50983 / TXsc</strain>
    </source>
</reference>
<feature type="coiled-coil region" evidence="1">
    <location>
        <begin position="20"/>
        <end position="180"/>
    </location>
</feature>
<evidence type="ECO:0000256" key="2">
    <source>
        <dbReference type="SAM" id="MobiDB-lite"/>
    </source>
</evidence>
<dbReference type="InterPro" id="IPR032675">
    <property type="entry name" value="LRR_dom_sf"/>
</dbReference>
<proteinExistence type="predicted"/>
<dbReference type="Gene3D" id="3.80.10.10">
    <property type="entry name" value="Ribonuclease Inhibitor"/>
    <property type="match status" value="1"/>
</dbReference>
<accession>C5L674</accession>
<dbReference type="SUPFAM" id="SSF52047">
    <property type="entry name" value="RNI-like"/>
    <property type="match status" value="1"/>
</dbReference>
<dbReference type="Proteomes" id="UP000007800">
    <property type="component" value="Unassembled WGS sequence"/>
</dbReference>
<name>C5L674_PERM5</name>
<dbReference type="OrthoDB" id="120976at2759"/>
<dbReference type="RefSeq" id="XP_002775885.1">
    <property type="nucleotide sequence ID" value="XM_002775839.1"/>
</dbReference>
<feature type="region of interest" description="Disordered" evidence="2">
    <location>
        <begin position="481"/>
        <end position="572"/>
    </location>
</feature>
<evidence type="ECO:0000256" key="1">
    <source>
        <dbReference type="SAM" id="Coils"/>
    </source>
</evidence>